<dbReference type="EMBL" id="JAWXVH010000001">
    <property type="protein sequence ID" value="MDX6184234.1"/>
    <property type="molecule type" value="Genomic_DNA"/>
</dbReference>
<feature type="transmembrane region" description="Helical" evidence="1">
    <location>
        <begin position="109"/>
        <end position="134"/>
    </location>
</feature>
<evidence type="ECO:0000313" key="6">
    <source>
        <dbReference type="Proteomes" id="UP001278738"/>
    </source>
</evidence>
<name>A0AAJ2S825_9FLAO</name>
<dbReference type="AlphaFoldDB" id="A0AAJ2S825"/>
<proteinExistence type="predicted"/>
<evidence type="ECO:0000313" key="3">
    <source>
        <dbReference type="EMBL" id="MDX6180634.1"/>
    </source>
</evidence>
<accession>A0AAJ2S825</accession>
<dbReference type="Proteomes" id="UP001270053">
    <property type="component" value="Unassembled WGS sequence"/>
</dbReference>
<gene>
    <name evidence="3" type="ORF">SGQ18_00610</name>
    <name evidence="4" type="ORF">SGQ44_00610</name>
</gene>
<feature type="domain" description="SHOCT" evidence="2">
    <location>
        <begin position="206"/>
        <end position="231"/>
    </location>
</feature>
<comment type="caution">
    <text evidence="4">The sequence shown here is derived from an EMBL/GenBank/DDBJ whole genome shotgun (WGS) entry which is preliminary data.</text>
</comment>
<evidence type="ECO:0000313" key="5">
    <source>
        <dbReference type="Proteomes" id="UP001270053"/>
    </source>
</evidence>
<evidence type="ECO:0000256" key="1">
    <source>
        <dbReference type="SAM" id="Phobius"/>
    </source>
</evidence>
<keyword evidence="1" id="KW-0472">Membrane</keyword>
<sequence length="233" mass="26379">MFVEILNLARKDLINMNSTDNKFSFNTGVNITFLNDSLNVNSTKYNSSISYDNLDNYTYESVIQPRVTPFALAVRTLVLGWAIAFTITIPIKDEWGGIFFTASSLDIFLAWSSIIIFAGSFLISGLIFWGYVFSAAIQTPFLSRLINNYFSDHGILVTIGNKSGNNIEFYALDNEVSKIKEVEKEILNRRKSITDDASQNTSYSDLKKLKQLHEEGIITEHEFDLKKKQILGL</sequence>
<reference evidence="4 6" key="1">
    <citation type="submission" date="2023-11" db="EMBL/GenBank/DDBJ databases">
        <title>Unpublished Manusciprt.</title>
        <authorList>
            <person name="Saticioglu I.B."/>
            <person name="Ay H."/>
            <person name="Ajmi N."/>
            <person name="Altun S."/>
            <person name="Duman M."/>
        </authorList>
    </citation>
    <scope>NUCLEOTIDE SEQUENCE</scope>
    <source>
        <strain evidence="3 6">Fl-33</strain>
        <strain evidence="4">Fl-77</strain>
    </source>
</reference>
<keyword evidence="6" id="KW-1185">Reference proteome</keyword>
<keyword evidence="1" id="KW-0812">Transmembrane</keyword>
<dbReference type="Proteomes" id="UP001278738">
    <property type="component" value="Unassembled WGS sequence"/>
</dbReference>
<dbReference type="EMBL" id="JAWXVG010000001">
    <property type="protein sequence ID" value="MDX6180634.1"/>
    <property type="molecule type" value="Genomic_DNA"/>
</dbReference>
<dbReference type="InterPro" id="IPR018649">
    <property type="entry name" value="SHOCT"/>
</dbReference>
<organism evidence="4 5">
    <name type="scientific">Flavobacterium flavipigmentatum</name>
    <dbReference type="NCBI Taxonomy" id="2893884"/>
    <lineage>
        <taxon>Bacteria</taxon>
        <taxon>Pseudomonadati</taxon>
        <taxon>Bacteroidota</taxon>
        <taxon>Flavobacteriia</taxon>
        <taxon>Flavobacteriales</taxon>
        <taxon>Flavobacteriaceae</taxon>
        <taxon>Flavobacterium</taxon>
    </lineage>
</organism>
<evidence type="ECO:0000259" key="2">
    <source>
        <dbReference type="Pfam" id="PF09851"/>
    </source>
</evidence>
<feature type="transmembrane region" description="Helical" evidence="1">
    <location>
        <begin position="70"/>
        <end position="89"/>
    </location>
</feature>
<evidence type="ECO:0000313" key="4">
    <source>
        <dbReference type="EMBL" id="MDX6184234.1"/>
    </source>
</evidence>
<dbReference type="RefSeq" id="WP_229975355.1">
    <property type="nucleotide sequence ID" value="NZ_CP087133.1"/>
</dbReference>
<keyword evidence="1" id="KW-1133">Transmembrane helix</keyword>
<protein>
    <submittedName>
        <fullName evidence="4">SHOCT domain-containing protein</fullName>
    </submittedName>
</protein>
<dbReference type="Pfam" id="PF09851">
    <property type="entry name" value="SHOCT"/>
    <property type="match status" value="1"/>
</dbReference>